<dbReference type="CDD" id="cd12281">
    <property type="entry name" value="RRM1_TatSF1_like"/>
    <property type="match status" value="1"/>
</dbReference>
<reference evidence="9 10" key="1">
    <citation type="submission" date="2018-02" db="EMBL/GenBank/DDBJ databases">
        <title>Genome sequence of the basidiomycete white-rot fungus Phlebia centrifuga.</title>
        <authorList>
            <person name="Granchi Z."/>
            <person name="Peng M."/>
            <person name="de Vries R.P."/>
            <person name="Hilden K."/>
            <person name="Makela M.R."/>
            <person name="Grigoriev I."/>
            <person name="Riley R."/>
        </authorList>
    </citation>
    <scope>NUCLEOTIDE SEQUENCE [LARGE SCALE GENOMIC DNA]</scope>
    <source>
        <strain evidence="9 10">FBCC195</strain>
    </source>
</reference>
<dbReference type="GO" id="GO:0000398">
    <property type="term" value="P:mRNA splicing, via spliceosome"/>
    <property type="evidence" value="ECO:0007669"/>
    <property type="project" value="InterPro"/>
</dbReference>
<evidence type="ECO:0000256" key="6">
    <source>
        <dbReference type="PROSITE-ProRule" id="PRU00176"/>
    </source>
</evidence>
<evidence type="ECO:0000256" key="5">
    <source>
        <dbReference type="ARBA" id="ARBA00023187"/>
    </source>
</evidence>
<dbReference type="SMART" id="SM00360">
    <property type="entry name" value="RRM"/>
    <property type="match status" value="2"/>
</dbReference>
<feature type="domain" description="RRM" evidence="8">
    <location>
        <begin position="111"/>
        <end position="199"/>
    </location>
</feature>
<dbReference type="GO" id="GO:0003723">
    <property type="term" value="F:RNA binding"/>
    <property type="evidence" value="ECO:0007669"/>
    <property type="project" value="UniProtKB-UniRule"/>
</dbReference>
<dbReference type="SUPFAM" id="SSF54928">
    <property type="entry name" value="RNA-binding domain, RBD"/>
    <property type="match status" value="2"/>
</dbReference>
<dbReference type="PANTHER" id="PTHR15608">
    <property type="entry name" value="SPLICING FACTOR U2AF-ASSOCIATED PROTEIN 2"/>
    <property type="match status" value="1"/>
</dbReference>
<evidence type="ECO:0000313" key="9">
    <source>
        <dbReference type="EMBL" id="PSS37812.1"/>
    </source>
</evidence>
<evidence type="ECO:0000256" key="7">
    <source>
        <dbReference type="SAM" id="MobiDB-lite"/>
    </source>
</evidence>
<protein>
    <recommendedName>
        <fullName evidence="8">RRM domain-containing protein</fullName>
    </recommendedName>
</protein>
<dbReference type="PROSITE" id="PS50102">
    <property type="entry name" value="RRM"/>
    <property type="match status" value="1"/>
</dbReference>
<evidence type="ECO:0000256" key="2">
    <source>
        <dbReference type="ARBA" id="ARBA00022664"/>
    </source>
</evidence>
<dbReference type="InterPro" id="IPR034392">
    <property type="entry name" value="TatSF1-like_RRM1"/>
</dbReference>
<evidence type="ECO:0000259" key="8">
    <source>
        <dbReference type="PROSITE" id="PS50102"/>
    </source>
</evidence>
<keyword evidence="5" id="KW-0508">mRNA splicing</keyword>
<comment type="similarity">
    <text evidence="1">Belongs to the HTATSF1 family.</text>
</comment>
<sequence>MSTSTAPPIARAGSSAEVQAAAFADDPRIHFDRTAGTWRLEDDDGNEMEYDAAKGAWVSLTPAAPVLARTKKRKEPEDYTSNTLGVEPEPSTKRGKKAGNGNKPERKSKNTAVYVTGLPVDTEPDEIVERFSKFGLIEEDDQGEPKVKMYAKEDGSFSGEALVVYFKEESVMLALNILDDAELRLGDASTRMSVKKAEFGNRHEAGSVEGSGEVKVRKTVDKKKATRRIGKMQKKLGEWDDEDGFGPSITEEDKTRAANRIGRVVVLKHMFTLQELEEDASLLLDLKDDVREECSTLGEVTNVVLYDKEPEGVMSVKFRDPLGAQACIIKMNGRFFAGRKIEASLYAGKQRFRRSGAGEEHEDEGDEAEGRRLDDFASWLMTEGD</sequence>
<dbReference type="FunFam" id="3.30.70.330:FF:000105">
    <property type="entry name" value="HIV Tat-specific factor 1 homolog"/>
    <property type="match status" value="1"/>
</dbReference>
<comment type="caution">
    <text evidence="9">The sequence shown here is derived from an EMBL/GenBank/DDBJ whole genome shotgun (WGS) entry which is preliminary data.</text>
</comment>
<evidence type="ECO:0000256" key="3">
    <source>
        <dbReference type="ARBA" id="ARBA00022737"/>
    </source>
</evidence>
<dbReference type="PANTHER" id="PTHR15608:SF0">
    <property type="entry name" value="HIV TAT-SPECIFIC FACTOR 1"/>
    <property type="match status" value="1"/>
</dbReference>
<keyword evidence="2" id="KW-0507">mRNA processing</keyword>
<evidence type="ECO:0000256" key="4">
    <source>
        <dbReference type="ARBA" id="ARBA00022884"/>
    </source>
</evidence>
<accession>A0A2R6S6C3</accession>
<dbReference type="InterPro" id="IPR000504">
    <property type="entry name" value="RRM_dom"/>
</dbReference>
<dbReference type="Proteomes" id="UP000186601">
    <property type="component" value="Unassembled WGS sequence"/>
</dbReference>
<gene>
    <name evidence="9" type="ORF">PHLCEN_2v280</name>
</gene>
<evidence type="ECO:0000256" key="1">
    <source>
        <dbReference type="ARBA" id="ARBA00007747"/>
    </source>
</evidence>
<dbReference type="InterPro" id="IPR012677">
    <property type="entry name" value="Nucleotide-bd_a/b_plait_sf"/>
</dbReference>
<dbReference type="STRING" id="98765.A0A2R6S6C3"/>
<dbReference type="InterPro" id="IPR035979">
    <property type="entry name" value="RBD_domain_sf"/>
</dbReference>
<proteinExistence type="inferred from homology"/>
<dbReference type="CDD" id="cd12285">
    <property type="entry name" value="RRM3_RBM39_like"/>
    <property type="match status" value="1"/>
</dbReference>
<dbReference type="InterPro" id="IPR034393">
    <property type="entry name" value="TatSF1-like"/>
</dbReference>
<dbReference type="AlphaFoldDB" id="A0A2R6S6C3"/>
<organism evidence="9 10">
    <name type="scientific">Hermanssonia centrifuga</name>
    <dbReference type="NCBI Taxonomy" id="98765"/>
    <lineage>
        <taxon>Eukaryota</taxon>
        <taxon>Fungi</taxon>
        <taxon>Dikarya</taxon>
        <taxon>Basidiomycota</taxon>
        <taxon>Agaricomycotina</taxon>
        <taxon>Agaricomycetes</taxon>
        <taxon>Polyporales</taxon>
        <taxon>Meruliaceae</taxon>
        <taxon>Hermanssonia</taxon>
    </lineage>
</organism>
<keyword evidence="3" id="KW-0677">Repeat</keyword>
<dbReference type="GO" id="GO:0005686">
    <property type="term" value="C:U2 snRNP"/>
    <property type="evidence" value="ECO:0007669"/>
    <property type="project" value="TreeGrafter"/>
</dbReference>
<feature type="region of interest" description="Disordered" evidence="7">
    <location>
        <begin position="353"/>
        <end position="373"/>
    </location>
</feature>
<dbReference type="OrthoDB" id="10258585at2759"/>
<feature type="region of interest" description="Disordered" evidence="7">
    <location>
        <begin position="64"/>
        <end position="110"/>
    </location>
</feature>
<name>A0A2R6S6C3_9APHY</name>
<evidence type="ECO:0000313" key="10">
    <source>
        <dbReference type="Proteomes" id="UP000186601"/>
    </source>
</evidence>
<dbReference type="Gene3D" id="3.30.70.330">
    <property type="match status" value="2"/>
</dbReference>
<keyword evidence="10" id="KW-1185">Reference proteome</keyword>
<keyword evidence="4 6" id="KW-0694">RNA-binding</keyword>
<dbReference type="EMBL" id="MLYV02000029">
    <property type="protein sequence ID" value="PSS37812.1"/>
    <property type="molecule type" value="Genomic_DNA"/>
</dbReference>
<dbReference type="Pfam" id="PF00076">
    <property type="entry name" value="RRM_1"/>
    <property type="match status" value="2"/>
</dbReference>
<dbReference type="GO" id="GO:0005684">
    <property type="term" value="C:U2-type spliceosomal complex"/>
    <property type="evidence" value="ECO:0007669"/>
    <property type="project" value="TreeGrafter"/>
</dbReference>